<sequence>MCQEGAASWEQPPRDKSGLLHGAWSQSEQALVRGHGADEAGLGSGSLGSATCREVDTSQVRRLLGSGEAGWMRGVPNPAAGPSTPPLPPLRPLGEFFFFFFPETEFCIVAWAGVQWRDLGSPQPPPPRVERFSCLILQSSWDYRQAPSHPANFVFLVEMGFLHVGQAGLKLLTSGDLLASVSQSAGIPGVSHRARLGKFLYILDTQVLCPKHTAPVYSAVGHHWWRDGHLPGVPTPPLATHLHLCYKPEG</sequence>
<dbReference type="Bgee" id="ENSMFAG00000042611">
    <property type="expression patterns" value="Expressed in multicellular organism"/>
</dbReference>
<evidence type="ECO:0000313" key="2">
    <source>
        <dbReference type="Ensembl" id="ENSMFAP00000030857.2"/>
    </source>
</evidence>
<dbReference type="PANTHER" id="PTHR46254:SF3">
    <property type="entry name" value="SECRETED PROTEIN"/>
    <property type="match status" value="1"/>
</dbReference>
<evidence type="ECO:0000313" key="3">
    <source>
        <dbReference type="Proteomes" id="UP000233100"/>
    </source>
</evidence>
<evidence type="ECO:0000256" key="1">
    <source>
        <dbReference type="SAM" id="MobiDB-lite"/>
    </source>
</evidence>
<feature type="region of interest" description="Disordered" evidence="1">
    <location>
        <begin position="1"/>
        <end position="20"/>
    </location>
</feature>
<dbReference type="Ensembl" id="ENSMFAT00000005064.2">
    <property type="protein sequence ID" value="ENSMFAP00000030857.2"/>
    <property type="gene ID" value="ENSMFAG00000042611.2"/>
</dbReference>
<reference evidence="2" key="2">
    <citation type="submission" date="2025-08" db="UniProtKB">
        <authorList>
            <consortium name="Ensembl"/>
        </authorList>
    </citation>
    <scope>IDENTIFICATION</scope>
</reference>
<name>A0A2K5W1C2_MACFA</name>
<dbReference type="PANTHER" id="PTHR46254">
    <property type="entry name" value="PROTEIN GVQW1-RELATED"/>
    <property type="match status" value="1"/>
</dbReference>
<dbReference type="AlphaFoldDB" id="A0A2K5W1C2"/>
<protein>
    <submittedName>
        <fullName evidence="2">Uncharacterized protein</fullName>
    </submittedName>
</protein>
<reference evidence="2 3" key="1">
    <citation type="submission" date="2013-03" db="EMBL/GenBank/DDBJ databases">
        <authorList>
            <person name="Warren W."/>
            <person name="Wilson R.K."/>
        </authorList>
    </citation>
    <scope>NUCLEOTIDE SEQUENCE</scope>
</reference>
<reference evidence="2" key="3">
    <citation type="submission" date="2025-09" db="UniProtKB">
        <authorList>
            <consortium name="Ensembl"/>
        </authorList>
    </citation>
    <scope>IDENTIFICATION</scope>
</reference>
<dbReference type="PRINTS" id="PR02045">
    <property type="entry name" value="F138DOMAIN"/>
</dbReference>
<proteinExistence type="predicted"/>
<dbReference type="Proteomes" id="UP000233100">
    <property type="component" value="Chromosome 15"/>
</dbReference>
<keyword evidence="3" id="KW-1185">Reference proteome</keyword>
<organism evidence="2 3">
    <name type="scientific">Macaca fascicularis</name>
    <name type="common">Crab-eating macaque</name>
    <name type="synonym">Cynomolgus monkey</name>
    <dbReference type="NCBI Taxonomy" id="9541"/>
    <lineage>
        <taxon>Eukaryota</taxon>
        <taxon>Metazoa</taxon>
        <taxon>Chordata</taxon>
        <taxon>Craniata</taxon>
        <taxon>Vertebrata</taxon>
        <taxon>Euteleostomi</taxon>
        <taxon>Mammalia</taxon>
        <taxon>Eutheria</taxon>
        <taxon>Euarchontoglires</taxon>
        <taxon>Primates</taxon>
        <taxon>Haplorrhini</taxon>
        <taxon>Catarrhini</taxon>
        <taxon>Cercopithecidae</taxon>
        <taxon>Cercopithecinae</taxon>
        <taxon>Macaca</taxon>
    </lineage>
</organism>
<dbReference type="GeneTree" id="ENSGT00940000164709"/>
<accession>A0A2K5W1C2</accession>
<dbReference type="VEuPathDB" id="HostDB:ENSMFAG00000042611"/>